<sequence length="256" mass="26691">MSVFSLGLLNAQVGINTQNPQGVFHIDAYHNTSSVPTDAQLADDIIIDSNGKIGFGMMPSLTDDSKIQVKGGITIVDGNQSVNKVLISDANGTGTWQTNKISYQNVTLSGSGATLLYNQPAGTFLLTGTTITLPPGRYAVNVYMILRASASGGTVSGISPTGSYFLLRSTFSDSNVTLAASSDIEGATHISGVLQGAVAYGQLAGCVFINNSGTVNKTYYYIAGDPRSAGTTEGVRLFGAGAFPGYNSMIIYKLED</sequence>
<organism evidence="1 2">
    <name type="scientific">Dysgonomonas macrotermitis</name>
    <dbReference type="NCBI Taxonomy" id="1346286"/>
    <lineage>
        <taxon>Bacteria</taxon>
        <taxon>Pseudomonadati</taxon>
        <taxon>Bacteroidota</taxon>
        <taxon>Bacteroidia</taxon>
        <taxon>Bacteroidales</taxon>
        <taxon>Dysgonomonadaceae</taxon>
        <taxon>Dysgonomonas</taxon>
    </lineage>
</organism>
<evidence type="ECO:0000313" key="2">
    <source>
        <dbReference type="Proteomes" id="UP000184480"/>
    </source>
</evidence>
<reference evidence="2" key="1">
    <citation type="submission" date="2016-11" db="EMBL/GenBank/DDBJ databases">
        <authorList>
            <person name="Varghese N."/>
            <person name="Submissions S."/>
        </authorList>
    </citation>
    <scope>NUCLEOTIDE SEQUENCE [LARGE SCALE GENOMIC DNA]</scope>
    <source>
        <strain evidence="2">DSM 27370</strain>
    </source>
</reference>
<accession>A0A1M5BMB8</accession>
<name>A0A1M5BMB8_9BACT</name>
<keyword evidence="2" id="KW-1185">Reference proteome</keyword>
<dbReference type="EMBL" id="FQUC01000006">
    <property type="protein sequence ID" value="SHF43674.1"/>
    <property type="molecule type" value="Genomic_DNA"/>
</dbReference>
<dbReference type="STRING" id="1346286.SAMN05444362_106122"/>
<gene>
    <name evidence="1" type="ORF">SAMN05444362_106122</name>
</gene>
<dbReference type="Proteomes" id="UP000184480">
    <property type="component" value="Unassembled WGS sequence"/>
</dbReference>
<evidence type="ECO:0000313" key="1">
    <source>
        <dbReference type="EMBL" id="SHF43674.1"/>
    </source>
</evidence>
<protein>
    <submittedName>
        <fullName evidence="1">Uncharacterized protein</fullName>
    </submittedName>
</protein>
<proteinExistence type="predicted"/>
<dbReference type="AlphaFoldDB" id="A0A1M5BMB8"/>